<dbReference type="RefSeq" id="WP_075897862.1">
    <property type="nucleotide sequence ID" value="NZ_MKZS01000001.1"/>
</dbReference>
<accession>A0A1U7MZ71</accession>
<protein>
    <submittedName>
        <fullName evidence="2">Transposase</fullName>
    </submittedName>
</protein>
<dbReference type="PANTHER" id="PTHR41317">
    <property type="entry name" value="PD-(D_E)XK NUCLEASE FAMILY TRANSPOSASE"/>
    <property type="match status" value="1"/>
</dbReference>
<dbReference type="AlphaFoldDB" id="A0A1U7MZ71"/>
<evidence type="ECO:0000259" key="1">
    <source>
        <dbReference type="Pfam" id="PF14261"/>
    </source>
</evidence>
<dbReference type="PANTHER" id="PTHR41317:SF1">
    <property type="entry name" value="PD-(D_E)XK NUCLEASE FAMILY TRANSPOSASE"/>
    <property type="match status" value="1"/>
</dbReference>
<dbReference type="Proteomes" id="UP000186657">
    <property type="component" value="Unassembled WGS sequence"/>
</dbReference>
<dbReference type="InterPro" id="IPR010106">
    <property type="entry name" value="RpnA"/>
</dbReference>
<dbReference type="Pfam" id="PF12784">
    <property type="entry name" value="PDDEXK_2"/>
    <property type="match status" value="1"/>
</dbReference>
<gene>
    <name evidence="2" type="ORF">BJP37_07745</name>
</gene>
<dbReference type="InterPro" id="IPR025587">
    <property type="entry name" value="DUF4351"/>
</dbReference>
<feature type="domain" description="DUF4351" evidence="1">
    <location>
        <begin position="239"/>
        <end position="295"/>
    </location>
</feature>
<name>A0A1U7MZ71_9CYAN</name>
<dbReference type="EMBL" id="MKZS01000001">
    <property type="protein sequence ID" value="OLT58951.1"/>
    <property type="molecule type" value="Genomic_DNA"/>
</dbReference>
<evidence type="ECO:0000313" key="2">
    <source>
        <dbReference type="EMBL" id="OLT58951.1"/>
    </source>
</evidence>
<evidence type="ECO:0000313" key="3">
    <source>
        <dbReference type="Proteomes" id="UP000186657"/>
    </source>
</evidence>
<keyword evidence="3" id="KW-1185">Reference proteome</keyword>
<dbReference type="NCBIfam" id="TIGR01784">
    <property type="entry name" value="T_den_put_tspse"/>
    <property type="match status" value="1"/>
</dbReference>
<dbReference type="Pfam" id="PF14261">
    <property type="entry name" value="DUF4351"/>
    <property type="match status" value="1"/>
</dbReference>
<proteinExistence type="predicted"/>
<sequence length="296" mass="33985">MRFISPKIDYVFKKVFGSKESKTILISFLNAIIYNGEPIIQSLTIINPYNPGQVLTLKDTYLDVKAVLADGEVVLIEMQVSSITGFSKRVLYNMVKGYVNQLKTAEDYIRLKPVIAVTITDFILFDETQQIINQFVFQEKTEKFECLEEELQLIFIELPKFQKKLSELDTLADKWIYFIKEASSLDNIPPSLGEVSEIESALNLANQAGMTPEELEIADRRAMALQDERGKLTYAEEIGRKKEAIALIMRLMKKRFGEIDTKTISKIEKLTIEELENLGEDFLDFNNITDLENWLN</sequence>
<organism evidence="2 3">
    <name type="scientific">Moorena bouillonii PNG</name>
    <dbReference type="NCBI Taxonomy" id="568701"/>
    <lineage>
        <taxon>Bacteria</taxon>
        <taxon>Bacillati</taxon>
        <taxon>Cyanobacteriota</taxon>
        <taxon>Cyanophyceae</taxon>
        <taxon>Coleofasciculales</taxon>
        <taxon>Coleofasciculaceae</taxon>
        <taxon>Moorena</taxon>
    </lineage>
</organism>
<reference evidence="2 3" key="1">
    <citation type="submission" date="2016-10" db="EMBL/GenBank/DDBJ databases">
        <title>Comparative genomics uncovers the prolific and rare metabolic potential of the cyanobacterial genus Moorea.</title>
        <authorList>
            <person name="Leao T."/>
            <person name="Castelao G."/>
            <person name="Korobeynikov A."/>
            <person name="Monroe E.A."/>
            <person name="Podell S."/>
            <person name="Glukhov E."/>
            <person name="Allen E."/>
            <person name="Gerwick W.H."/>
            <person name="Gerwick L."/>
        </authorList>
    </citation>
    <scope>NUCLEOTIDE SEQUENCE [LARGE SCALE GENOMIC DNA]</scope>
    <source>
        <strain evidence="2 3">PNG5-198</strain>
    </source>
</reference>
<comment type="caution">
    <text evidence="2">The sequence shown here is derived from an EMBL/GenBank/DDBJ whole genome shotgun (WGS) entry which is preliminary data.</text>
</comment>